<dbReference type="AlphaFoldDB" id="A0A242K514"/>
<name>A0A242K514_9ENTE</name>
<keyword evidence="2" id="KW-0238">DNA-binding</keyword>
<dbReference type="Gene3D" id="1.10.10.10">
    <property type="entry name" value="Winged helix-like DNA-binding domain superfamily/Winged helix DNA-binding domain"/>
    <property type="match status" value="1"/>
</dbReference>
<keyword evidence="1" id="KW-0805">Transcription regulation</keyword>
<evidence type="ECO:0000256" key="3">
    <source>
        <dbReference type="ARBA" id="ARBA00023163"/>
    </source>
</evidence>
<evidence type="ECO:0000256" key="1">
    <source>
        <dbReference type="ARBA" id="ARBA00023015"/>
    </source>
</evidence>
<evidence type="ECO:0000256" key="2">
    <source>
        <dbReference type="ARBA" id="ARBA00023125"/>
    </source>
</evidence>
<accession>A0A242K514</accession>
<dbReference type="EMBL" id="NGMM01000004">
    <property type="protein sequence ID" value="OTP14621.1"/>
    <property type="molecule type" value="Genomic_DNA"/>
</dbReference>
<sequence>MLMEIDMKSDVPIYQQIRNQVVLGIAGGQLEANESLPSVRQLADEIGVNMMTVSKAYSALKLEGYIVTDRRNGTKVAEFPKATEYFIEQFGASLELILAEAAIHQMDEVDIHAIVSQILQNFK</sequence>
<dbReference type="InterPro" id="IPR036388">
    <property type="entry name" value="WH-like_DNA-bd_sf"/>
</dbReference>
<dbReference type="PANTHER" id="PTHR38445">
    <property type="entry name" value="HTH-TYPE TRANSCRIPTIONAL REPRESSOR YTRA"/>
    <property type="match status" value="1"/>
</dbReference>
<organism evidence="5">
    <name type="scientific">Candidatus Enterococcus clewellii</name>
    <dbReference type="NCBI Taxonomy" id="1834193"/>
    <lineage>
        <taxon>Bacteria</taxon>
        <taxon>Bacillati</taxon>
        <taxon>Bacillota</taxon>
        <taxon>Bacilli</taxon>
        <taxon>Lactobacillales</taxon>
        <taxon>Enterococcaceae</taxon>
        <taxon>Enterococcus</taxon>
    </lineage>
</organism>
<feature type="domain" description="HTH gntR-type" evidence="4">
    <location>
        <begin position="11"/>
        <end position="79"/>
    </location>
</feature>
<reference evidence="6" key="3">
    <citation type="submission" date="2024-03" db="EMBL/GenBank/DDBJ databases">
        <title>The Genome Sequence of Enterococcus sp. DIV0242b.</title>
        <authorList>
            <consortium name="The Broad Institute Genomics Platform"/>
            <consortium name="The Broad Institute Microbial Omics Core"/>
            <consortium name="The Broad Institute Genomic Center for Infectious Diseases"/>
            <person name="Earl A."/>
            <person name="Manson A."/>
            <person name="Gilmore M."/>
            <person name="Schwartman J."/>
            <person name="Shea T."/>
            <person name="Abouelleil A."/>
            <person name="Cao P."/>
            <person name="Chapman S."/>
            <person name="Cusick C."/>
            <person name="Young S."/>
            <person name="Neafsey D."/>
            <person name="Nusbaum C."/>
            <person name="Birren B."/>
        </authorList>
    </citation>
    <scope>NUCLEOTIDE SEQUENCE</scope>
    <source>
        <strain evidence="6">9E7_DIV0242</strain>
    </source>
</reference>
<dbReference type="GO" id="GO:0003677">
    <property type="term" value="F:DNA binding"/>
    <property type="evidence" value="ECO:0007669"/>
    <property type="project" value="UniProtKB-KW"/>
</dbReference>
<keyword evidence="3" id="KW-0804">Transcription</keyword>
<proteinExistence type="predicted"/>
<keyword evidence="7" id="KW-1185">Reference proteome</keyword>
<evidence type="ECO:0000259" key="4">
    <source>
        <dbReference type="PROSITE" id="PS50949"/>
    </source>
</evidence>
<evidence type="ECO:0000313" key="7">
    <source>
        <dbReference type="Proteomes" id="UP000195141"/>
    </source>
</evidence>
<dbReference type="CDD" id="cd07377">
    <property type="entry name" value="WHTH_GntR"/>
    <property type="match status" value="1"/>
</dbReference>
<dbReference type="SUPFAM" id="SSF46785">
    <property type="entry name" value="Winged helix' DNA-binding domain"/>
    <property type="match status" value="1"/>
</dbReference>
<dbReference type="RefSeq" id="WP_086349750.1">
    <property type="nucleotide sequence ID" value="NZ_CP147247.1"/>
</dbReference>
<dbReference type="GO" id="GO:0003700">
    <property type="term" value="F:DNA-binding transcription factor activity"/>
    <property type="evidence" value="ECO:0007669"/>
    <property type="project" value="InterPro"/>
</dbReference>
<reference evidence="5" key="1">
    <citation type="submission" date="2017-05" db="EMBL/GenBank/DDBJ databases">
        <title>The Genome Sequence of Enterococcus sp. 9E7_DIV0242.</title>
        <authorList>
            <consortium name="The Broad Institute Genomics Platform"/>
            <consortium name="The Broad Institute Genomic Center for Infectious Diseases"/>
            <person name="Earl A."/>
            <person name="Manson A."/>
            <person name="Schwartman J."/>
            <person name="Gilmore M."/>
            <person name="Abouelleil A."/>
            <person name="Cao P."/>
            <person name="Chapman S."/>
            <person name="Cusick C."/>
            <person name="Shea T."/>
            <person name="Young S."/>
            <person name="Neafsey D."/>
            <person name="Nusbaum C."/>
            <person name="Birren B."/>
        </authorList>
    </citation>
    <scope>NUCLEOTIDE SEQUENCE [LARGE SCALE GENOMIC DNA]</scope>
    <source>
        <strain evidence="5">9E7_DIV0242</strain>
    </source>
</reference>
<dbReference type="SMART" id="SM00345">
    <property type="entry name" value="HTH_GNTR"/>
    <property type="match status" value="1"/>
</dbReference>
<dbReference type="InterPro" id="IPR036390">
    <property type="entry name" value="WH_DNA-bd_sf"/>
</dbReference>
<dbReference type="Proteomes" id="UP000195141">
    <property type="component" value="Chromosome"/>
</dbReference>
<gene>
    <name evidence="6" type="ORF">A5888_002102</name>
    <name evidence="5" type="ORF">A5888_002722</name>
</gene>
<dbReference type="Pfam" id="PF00392">
    <property type="entry name" value="GntR"/>
    <property type="match status" value="1"/>
</dbReference>
<dbReference type="OrthoDB" id="9801546at2"/>
<dbReference type="PANTHER" id="PTHR38445:SF12">
    <property type="entry name" value="GNTR-FAMILY TRANSCRIPTIONAL REGULATOR"/>
    <property type="match status" value="1"/>
</dbReference>
<dbReference type="PRINTS" id="PR00035">
    <property type="entry name" value="HTHGNTR"/>
</dbReference>
<evidence type="ECO:0000313" key="5">
    <source>
        <dbReference type="EMBL" id="OTP14621.1"/>
    </source>
</evidence>
<dbReference type="EMBL" id="CP147247">
    <property type="protein sequence ID" value="WYJ90345.1"/>
    <property type="molecule type" value="Genomic_DNA"/>
</dbReference>
<protein>
    <recommendedName>
        <fullName evidence="4">HTH gntR-type domain-containing protein</fullName>
    </recommendedName>
</protein>
<dbReference type="InterPro" id="IPR000524">
    <property type="entry name" value="Tscrpt_reg_HTH_GntR"/>
</dbReference>
<reference evidence="6" key="2">
    <citation type="submission" date="2017-05" db="EMBL/GenBank/DDBJ databases">
        <authorList>
            <consortium name="The Broad Institute Genomics Platform"/>
            <consortium name="The Broad Institute Genomic Center for Infectious Diseases"/>
            <person name="Earl A."/>
            <person name="Manson A."/>
            <person name="Schwartman J."/>
            <person name="Gilmore M."/>
            <person name="Abouelleil A."/>
            <person name="Cao P."/>
            <person name="Chapman S."/>
            <person name="Cusick C."/>
            <person name="Shea T."/>
            <person name="Young S."/>
            <person name="Neafsey D."/>
            <person name="Nusbaum C."/>
            <person name="Birren B."/>
        </authorList>
    </citation>
    <scope>NUCLEOTIDE SEQUENCE</scope>
    <source>
        <strain evidence="6">9E7_DIV0242</strain>
    </source>
</reference>
<dbReference type="PROSITE" id="PS50949">
    <property type="entry name" value="HTH_GNTR"/>
    <property type="match status" value="1"/>
</dbReference>
<evidence type="ECO:0000313" key="6">
    <source>
        <dbReference type="EMBL" id="WYJ90345.1"/>
    </source>
</evidence>